<proteinExistence type="inferred from homology"/>
<keyword evidence="4 7" id="KW-1133">Transmembrane helix</keyword>
<feature type="domain" description="MacB-like periplasmic core" evidence="9">
    <location>
        <begin position="21"/>
        <end position="246"/>
    </location>
</feature>
<keyword evidence="2" id="KW-1003">Cell membrane</keyword>
<feature type="transmembrane region" description="Helical" evidence="7">
    <location>
        <begin position="364"/>
        <end position="385"/>
    </location>
</feature>
<feature type="transmembrane region" description="Helical" evidence="7">
    <location>
        <begin position="21"/>
        <end position="45"/>
    </location>
</feature>
<dbReference type="InterPro" id="IPR025857">
    <property type="entry name" value="MacB_PCD"/>
</dbReference>
<comment type="similarity">
    <text evidence="6">Belongs to the ABC-4 integral membrane protein family.</text>
</comment>
<dbReference type="InterPro" id="IPR003838">
    <property type="entry name" value="ABC3_permease_C"/>
</dbReference>
<dbReference type="Pfam" id="PF12704">
    <property type="entry name" value="MacB_PCD"/>
    <property type="match status" value="1"/>
</dbReference>
<reference evidence="10 11" key="1">
    <citation type="journal article" date="2015" name="Nature">
        <title>rRNA introns, odd ribosomes, and small enigmatic genomes across a large radiation of phyla.</title>
        <authorList>
            <person name="Brown C.T."/>
            <person name="Hug L.A."/>
            <person name="Thomas B.C."/>
            <person name="Sharon I."/>
            <person name="Castelle C.J."/>
            <person name="Singh A."/>
            <person name="Wilkins M.J."/>
            <person name="Williams K.H."/>
            <person name="Banfield J.F."/>
        </authorList>
    </citation>
    <scope>NUCLEOTIDE SEQUENCE [LARGE SCALE GENOMIC DNA]</scope>
</reference>
<gene>
    <name evidence="10" type="ORF">UU67_C0059G0005</name>
</gene>
<keyword evidence="5 7" id="KW-0472">Membrane</keyword>
<dbReference type="GO" id="GO:0022857">
    <property type="term" value="F:transmembrane transporter activity"/>
    <property type="evidence" value="ECO:0007669"/>
    <property type="project" value="TreeGrafter"/>
</dbReference>
<organism evidence="10 11">
    <name type="scientific">Candidatus Daviesbacteria bacterium GW2011_GWB1_41_5</name>
    <dbReference type="NCBI Taxonomy" id="1618429"/>
    <lineage>
        <taxon>Bacteria</taxon>
        <taxon>Candidatus Daviesiibacteriota</taxon>
    </lineage>
</organism>
<evidence type="ECO:0000256" key="1">
    <source>
        <dbReference type="ARBA" id="ARBA00004651"/>
    </source>
</evidence>
<dbReference type="Proteomes" id="UP000034753">
    <property type="component" value="Unassembled WGS sequence"/>
</dbReference>
<feature type="transmembrane region" description="Helical" evidence="7">
    <location>
        <begin position="278"/>
        <end position="302"/>
    </location>
</feature>
<comment type="subcellular location">
    <subcellularLocation>
        <location evidence="1">Cell membrane</location>
        <topology evidence="1">Multi-pass membrane protein</topology>
    </subcellularLocation>
</comment>
<dbReference type="Pfam" id="PF02687">
    <property type="entry name" value="FtsX"/>
    <property type="match status" value="1"/>
</dbReference>
<dbReference type="InterPro" id="IPR050250">
    <property type="entry name" value="Macrolide_Exporter_MacB"/>
</dbReference>
<comment type="caution">
    <text evidence="10">The sequence shown here is derived from an EMBL/GenBank/DDBJ whole genome shotgun (WGS) entry which is preliminary data.</text>
</comment>
<dbReference type="PATRIC" id="fig|1618429.3.peg.1017"/>
<dbReference type="EMBL" id="LCBN01000059">
    <property type="protein sequence ID" value="KKS12007.1"/>
    <property type="molecule type" value="Genomic_DNA"/>
</dbReference>
<evidence type="ECO:0000259" key="9">
    <source>
        <dbReference type="Pfam" id="PF12704"/>
    </source>
</evidence>
<evidence type="ECO:0000313" key="11">
    <source>
        <dbReference type="Proteomes" id="UP000034753"/>
    </source>
</evidence>
<protein>
    <submittedName>
        <fullName evidence="10">Efflux ABC transporter</fullName>
    </submittedName>
</protein>
<evidence type="ECO:0000256" key="2">
    <source>
        <dbReference type="ARBA" id="ARBA00022475"/>
    </source>
</evidence>
<feature type="transmembrane region" description="Helical" evidence="7">
    <location>
        <begin position="323"/>
        <end position="352"/>
    </location>
</feature>
<evidence type="ECO:0000256" key="7">
    <source>
        <dbReference type="SAM" id="Phobius"/>
    </source>
</evidence>
<evidence type="ECO:0000256" key="5">
    <source>
        <dbReference type="ARBA" id="ARBA00023136"/>
    </source>
</evidence>
<evidence type="ECO:0000256" key="3">
    <source>
        <dbReference type="ARBA" id="ARBA00022692"/>
    </source>
</evidence>
<evidence type="ECO:0000313" key="10">
    <source>
        <dbReference type="EMBL" id="KKS12007.1"/>
    </source>
</evidence>
<accession>A0A0G0WIZ5</accession>
<evidence type="ECO:0000256" key="4">
    <source>
        <dbReference type="ARBA" id="ARBA00022989"/>
    </source>
</evidence>
<name>A0A0G0WIZ5_9BACT</name>
<dbReference type="PANTHER" id="PTHR30572">
    <property type="entry name" value="MEMBRANE COMPONENT OF TRANSPORTER-RELATED"/>
    <property type="match status" value="1"/>
</dbReference>
<evidence type="ECO:0000259" key="8">
    <source>
        <dbReference type="Pfam" id="PF02687"/>
    </source>
</evidence>
<dbReference type="AlphaFoldDB" id="A0A0G0WIZ5"/>
<feature type="domain" description="ABC3 transporter permease C-terminal" evidence="8">
    <location>
        <begin position="282"/>
        <end position="392"/>
    </location>
</feature>
<keyword evidence="3 7" id="KW-0812">Transmembrane</keyword>
<dbReference type="PANTHER" id="PTHR30572:SF4">
    <property type="entry name" value="ABC TRANSPORTER PERMEASE YTRF"/>
    <property type="match status" value="1"/>
</dbReference>
<dbReference type="GO" id="GO:0005886">
    <property type="term" value="C:plasma membrane"/>
    <property type="evidence" value="ECO:0007669"/>
    <property type="project" value="UniProtKB-SubCell"/>
</dbReference>
<sequence>MDISEIFSSAIEALKTNKVRSFLTSLGIIIGVASVILLISLGSGLEKSITAQFERLGANTLYVVPGRLGEGGGFAGGSGMSTNKLKFSDTNQIKRQIKDVSTVSSGIESITSVEYRGEKRNGVIFLGVEATFVEIGDYNIETGRFFTRTENNTGKKVVIVGQTIVEEMFDGQNPIGRELNVRGKKYKVIGVLEKLGSIVGQDQDNMVMLPAETANRQFGFDRPTWILAKVSTQEKIPQVKAEIEKLLLKRLTEDDFTVLSQEESLDIAETILGVVQTVFVGIAAISLVVGGIGISNIMLVSVTERTHEIGLRKAIGAKSKDVLVQFLIEAIVLSLLGGIIGLIIATLLSLAARIFIPATVTPSAVFLAIGFSVLVGTVFGVFPAYRASKLQPIEALRSE</sequence>
<evidence type="ECO:0000256" key="6">
    <source>
        <dbReference type="ARBA" id="ARBA00038076"/>
    </source>
</evidence>